<dbReference type="EMBL" id="JAGEUA010000001">
    <property type="protein sequence ID" value="KAL1022978.1"/>
    <property type="molecule type" value="Genomic_DNA"/>
</dbReference>
<name>A0ABD0XNL8_UMBPY</name>
<gene>
    <name evidence="1" type="ORF">UPYG_G00034980</name>
</gene>
<keyword evidence="2" id="KW-1185">Reference proteome</keyword>
<evidence type="ECO:0000313" key="1">
    <source>
        <dbReference type="EMBL" id="KAL1022978.1"/>
    </source>
</evidence>
<evidence type="ECO:0000313" key="2">
    <source>
        <dbReference type="Proteomes" id="UP001557470"/>
    </source>
</evidence>
<protein>
    <submittedName>
        <fullName evidence="1">Uncharacterized protein</fullName>
    </submittedName>
</protein>
<accession>A0ABD0XNL8</accession>
<reference evidence="1 2" key="1">
    <citation type="submission" date="2024-06" db="EMBL/GenBank/DDBJ databases">
        <authorList>
            <person name="Pan Q."/>
            <person name="Wen M."/>
            <person name="Jouanno E."/>
            <person name="Zahm M."/>
            <person name="Klopp C."/>
            <person name="Cabau C."/>
            <person name="Louis A."/>
            <person name="Berthelot C."/>
            <person name="Parey E."/>
            <person name="Roest Crollius H."/>
            <person name="Montfort J."/>
            <person name="Robinson-Rechavi M."/>
            <person name="Bouchez O."/>
            <person name="Lampietro C."/>
            <person name="Lopez Roques C."/>
            <person name="Donnadieu C."/>
            <person name="Postlethwait J."/>
            <person name="Bobe J."/>
            <person name="Verreycken H."/>
            <person name="Guiguen Y."/>
        </authorList>
    </citation>
    <scope>NUCLEOTIDE SEQUENCE [LARGE SCALE GENOMIC DNA]</scope>
    <source>
        <strain evidence="1">Up_M1</strain>
        <tissue evidence="1">Testis</tissue>
    </source>
</reference>
<organism evidence="1 2">
    <name type="scientific">Umbra pygmaea</name>
    <name type="common">Eastern mudminnow</name>
    <dbReference type="NCBI Taxonomy" id="75934"/>
    <lineage>
        <taxon>Eukaryota</taxon>
        <taxon>Metazoa</taxon>
        <taxon>Chordata</taxon>
        <taxon>Craniata</taxon>
        <taxon>Vertebrata</taxon>
        <taxon>Euteleostomi</taxon>
        <taxon>Actinopterygii</taxon>
        <taxon>Neopterygii</taxon>
        <taxon>Teleostei</taxon>
        <taxon>Protacanthopterygii</taxon>
        <taxon>Esociformes</taxon>
        <taxon>Umbridae</taxon>
        <taxon>Umbra</taxon>
    </lineage>
</organism>
<proteinExistence type="predicted"/>
<dbReference type="AlphaFoldDB" id="A0ABD0XNL8"/>
<dbReference type="Proteomes" id="UP001557470">
    <property type="component" value="Unassembled WGS sequence"/>
</dbReference>
<comment type="caution">
    <text evidence="1">The sequence shown here is derived from an EMBL/GenBank/DDBJ whole genome shotgun (WGS) entry which is preliminary data.</text>
</comment>
<sequence>MESVLGTCTPPGGRFPLCHIPRTRAFPGAGGHMSVPLPWSQGCSSAVVPLQHPQEYYNTIVGEYSWPKPMQNPSE</sequence>